<organism evidence="8 9">
    <name type="scientific">Streptomyces turgidiscabies</name>
    <dbReference type="NCBI Taxonomy" id="85558"/>
    <lineage>
        <taxon>Bacteria</taxon>
        <taxon>Bacillati</taxon>
        <taxon>Actinomycetota</taxon>
        <taxon>Actinomycetes</taxon>
        <taxon>Kitasatosporales</taxon>
        <taxon>Streptomycetaceae</taxon>
        <taxon>Streptomyces</taxon>
    </lineage>
</organism>
<feature type="region of interest" description="Disordered" evidence="5">
    <location>
        <begin position="170"/>
        <end position="192"/>
    </location>
</feature>
<gene>
    <name evidence="8" type="ORF">QFZ49_004689</name>
</gene>
<feature type="domain" description="RNA polymerase sigma-70 region 2" evidence="6">
    <location>
        <begin position="20"/>
        <end position="85"/>
    </location>
</feature>
<dbReference type="PANTHER" id="PTHR43133">
    <property type="entry name" value="RNA POLYMERASE ECF-TYPE SIGMA FACTO"/>
    <property type="match status" value="1"/>
</dbReference>
<evidence type="ECO:0000259" key="7">
    <source>
        <dbReference type="Pfam" id="PF08281"/>
    </source>
</evidence>
<evidence type="ECO:0000256" key="2">
    <source>
        <dbReference type="ARBA" id="ARBA00023015"/>
    </source>
</evidence>
<evidence type="ECO:0000256" key="4">
    <source>
        <dbReference type="ARBA" id="ARBA00023163"/>
    </source>
</evidence>
<keyword evidence="9" id="KW-1185">Reference proteome</keyword>
<evidence type="ECO:0000256" key="5">
    <source>
        <dbReference type="SAM" id="MobiDB-lite"/>
    </source>
</evidence>
<evidence type="ECO:0000313" key="8">
    <source>
        <dbReference type="EMBL" id="MDQ0934749.1"/>
    </source>
</evidence>
<reference evidence="8 9" key="1">
    <citation type="submission" date="2023-07" db="EMBL/GenBank/DDBJ databases">
        <title>Comparative genomics of wheat-associated soil bacteria to identify genetic determinants of phenazine resistance.</title>
        <authorList>
            <person name="Mouncey N."/>
        </authorList>
    </citation>
    <scope>NUCLEOTIDE SEQUENCE [LARGE SCALE GENOMIC DNA]</scope>
    <source>
        <strain evidence="8 9">W2I16</strain>
    </source>
</reference>
<dbReference type="Pfam" id="PF04542">
    <property type="entry name" value="Sigma70_r2"/>
    <property type="match status" value="1"/>
</dbReference>
<dbReference type="InterPro" id="IPR036388">
    <property type="entry name" value="WH-like_DNA-bd_sf"/>
</dbReference>
<dbReference type="InterPro" id="IPR013325">
    <property type="entry name" value="RNA_pol_sigma_r2"/>
</dbReference>
<dbReference type="InterPro" id="IPR014284">
    <property type="entry name" value="RNA_pol_sigma-70_dom"/>
</dbReference>
<dbReference type="EMBL" id="JAUSZS010000004">
    <property type="protein sequence ID" value="MDQ0934749.1"/>
    <property type="molecule type" value="Genomic_DNA"/>
</dbReference>
<evidence type="ECO:0000256" key="1">
    <source>
        <dbReference type="ARBA" id="ARBA00010641"/>
    </source>
</evidence>
<dbReference type="NCBIfam" id="TIGR02937">
    <property type="entry name" value="sigma70-ECF"/>
    <property type="match status" value="1"/>
</dbReference>
<keyword evidence="4" id="KW-0804">Transcription</keyword>
<dbReference type="InterPro" id="IPR013324">
    <property type="entry name" value="RNA_pol_sigma_r3/r4-like"/>
</dbReference>
<dbReference type="Gene3D" id="1.10.1740.10">
    <property type="match status" value="1"/>
</dbReference>
<dbReference type="SUPFAM" id="SSF88659">
    <property type="entry name" value="Sigma3 and sigma4 domains of RNA polymerase sigma factors"/>
    <property type="match status" value="1"/>
</dbReference>
<evidence type="ECO:0000256" key="3">
    <source>
        <dbReference type="ARBA" id="ARBA00023082"/>
    </source>
</evidence>
<evidence type="ECO:0000259" key="6">
    <source>
        <dbReference type="Pfam" id="PF04542"/>
    </source>
</evidence>
<keyword evidence="2" id="KW-0805">Transcription regulation</keyword>
<dbReference type="SUPFAM" id="SSF88946">
    <property type="entry name" value="Sigma2 domain of RNA polymerase sigma factors"/>
    <property type="match status" value="1"/>
</dbReference>
<dbReference type="PANTHER" id="PTHR43133:SF25">
    <property type="entry name" value="RNA POLYMERASE SIGMA FACTOR RFAY-RELATED"/>
    <property type="match status" value="1"/>
</dbReference>
<dbReference type="RefSeq" id="WP_307628300.1">
    <property type="nucleotide sequence ID" value="NZ_JAUSZS010000004.1"/>
</dbReference>
<proteinExistence type="inferred from homology"/>
<comment type="similarity">
    <text evidence="1">Belongs to the sigma-70 factor family. ECF subfamily.</text>
</comment>
<name>A0ABU0RRY5_9ACTN</name>
<accession>A0ABU0RRY5</accession>
<comment type="caution">
    <text evidence="8">The sequence shown here is derived from an EMBL/GenBank/DDBJ whole genome shotgun (WGS) entry which is preliminary data.</text>
</comment>
<keyword evidence="3" id="KW-0731">Sigma factor</keyword>
<protein>
    <submittedName>
        <fullName evidence="8">RNA polymerase sigma-70 factor (ECF subfamily)</fullName>
    </submittedName>
</protein>
<dbReference type="Gene3D" id="1.10.10.10">
    <property type="entry name" value="Winged helix-like DNA-binding domain superfamily/Winged helix DNA-binding domain"/>
    <property type="match status" value="1"/>
</dbReference>
<feature type="domain" description="RNA polymerase sigma factor 70 region 4 type 2" evidence="7">
    <location>
        <begin position="113"/>
        <end position="163"/>
    </location>
</feature>
<sequence length="192" mass="21184">MKRRRTAVGGPAGHQALEVLYAAHADRVLGYLRHRTGRETAQEILSETFVLAWRKSGAVPDDALPWLLASARRLLANRVRSDQRRHALTERMSALADPPRTQEIGDAIGTRSEVAAALLELSEQDREVLLLSAWYDLTARQASVVMGCTAATFAVRLHQARKRFAAALAHADRTQPGPGTRPQLHIVQRESA</sequence>
<dbReference type="Proteomes" id="UP001223072">
    <property type="component" value="Unassembled WGS sequence"/>
</dbReference>
<dbReference type="Pfam" id="PF08281">
    <property type="entry name" value="Sigma70_r4_2"/>
    <property type="match status" value="1"/>
</dbReference>
<dbReference type="InterPro" id="IPR039425">
    <property type="entry name" value="RNA_pol_sigma-70-like"/>
</dbReference>
<dbReference type="InterPro" id="IPR013249">
    <property type="entry name" value="RNA_pol_sigma70_r4_t2"/>
</dbReference>
<dbReference type="InterPro" id="IPR007627">
    <property type="entry name" value="RNA_pol_sigma70_r2"/>
</dbReference>
<evidence type="ECO:0000313" key="9">
    <source>
        <dbReference type="Proteomes" id="UP001223072"/>
    </source>
</evidence>